<gene>
    <name evidence="2" type="ORF">FA15DRAFT_277393</name>
</gene>
<reference evidence="2 3" key="1">
    <citation type="journal article" date="2019" name="Nat. Ecol. Evol.">
        <title>Megaphylogeny resolves global patterns of mushroom evolution.</title>
        <authorList>
            <person name="Varga T."/>
            <person name="Krizsan K."/>
            <person name="Foldi C."/>
            <person name="Dima B."/>
            <person name="Sanchez-Garcia M."/>
            <person name="Sanchez-Ramirez S."/>
            <person name="Szollosi G.J."/>
            <person name="Szarkandi J.G."/>
            <person name="Papp V."/>
            <person name="Albert L."/>
            <person name="Andreopoulos W."/>
            <person name="Angelini C."/>
            <person name="Antonin V."/>
            <person name="Barry K.W."/>
            <person name="Bougher N.L."/>
            <person name="Buchanan P."/>
            <person name="Buyck B."/>
            <person name="Bense V."/>
            <person name="Catcheside P."/>
            <person name="Chovatia M."/>
            <person name="Cooper J."/>
            <person name="Damon W."/>
            <person name="Desjardin D."/>
            <person name="Finy P."/>
            <person name="Geml J."/>
            <person name="Haridas S."/>
            <person name="Hughes K."/>
            <person name="Justo A."/>
            <person name="Karasinski D."/>
            <person name="Kautmanova I."/>
            <person name="Kiss B."/>
            <person name="Kocsube S."/>
            <person name="Kotiranta H."/>
            <person name="LaButti K.M."/>
            <person name="Lechner B.E."/>
            <person name="Liimatainen K."/>
            <person name="Lipzen A."/>
            <person name="Lukacs Z."/>
            <person name="Mihaltcheva S."/>
            <person name="Morgado L.N."/>
            <person name="Niskanen T."/>
            <person name="Noordeloos M.E."/>
            <person name="Ohm R.A."/>
            <person name="Ortiz-Santana B."/>
            <person name="Ovrebo C."/>
            <person name="Racz N."/>
            <person name="Riley R."/>
            <person name="Savchenko A."/>
            <person name="Shiryaev A."/>
            <person name="Soop K."/>
            <person name="Spirin V."/>
            <person name="Szebenyi C."/>
            <person name="Tomsovsky M."/>
            <person name="Tulloss R.E."/>
            <person name="Uehling J."/>
            <person name="Grigoriev I.V."/>
            <person name="Vagvolgyi C."/>
            <person name="Papp T."/>
            <person name="Martin F.M."/>
            <person name="Miettinen O."/>
            <person name="Hibbett D.S."/>
            <person name="Nagy L.G."/>
        </authorList>
    </citation>
    <scope>NUCLEOTIDE SEQUENCE [LARGE SCALE GENOMIC DNA]</scope>
    <source>
        <strain evidence="2 3">CBS 121175</strain>
    </source>
</reference>
<evidence type="ECO:0000313" key="2">
    <source>
        <dbReference type="EMBL" id="TFK26507.1"/>
    </source>
</evidence>
<evidence type="ECO:0000313" key="3">
    <source>
        <dbReference type="Proteomes" id="UP000307440"/>
    </source>
</evidence>
<sequence>MLHISLCITCCRPFLDRSIPPVRRATGDWQVTQQQPTRERTTALSKIFDFLMFHTHKPHPSHHPRIPFCEKRPRTAGRLVHQIAQCVYVCIHVKTFSWALRWCSPFLLCTSSERQAGLARYFAVALLAVSPLPLMVIIPRTPWSCR</sequence>
<dbReference type="EMBL" id="ML210174">
    <property type="protein sequence ID" value="TFK26507.1"/>
    <property type="molecule type" value="Genomic_DNA"/>
</dbReference>
<name>A0A5C3L146_COPMA</name>
<protein>
    <submittedName>
        <fullName evidence="2">Uncharacterized protein</fullName>
    </submittedName>
</protein>
<proteinExistence type="predicted"/>
<keyword evidence="1" id="KW-1133">Transmembrane helix</keyword>
<organism evidence="2 3">
    <name type="scientific">Coprinopsis marcescibilis</name>
    <name type="common">Agaric fungus</name>
    <name type="synonym">Psathyrella marcescibilis</name>
    <dbReference type="NCBI Taxonomy" id="230819"/>
    <lineage>
        <taxon>Eukaryota</taxon>
        <taxon>Fungi</taxon>
        <taxon>Dikarya</taxon>
        <taxon>Basidiomycota</taxon>
        <taxon>Agaricomycotina</taxon>
        <taxon>Agaricomycetes</taxon>
        <taxon>Agaricomycetidae</taxon>
        <taxon>Agaricales</taxon>
        <taxon>Agaricineae</taxon>
        <taxon>Psathyrellaceae</taxon>
        <taxon>Coprinopsis</taxon>
    </lineage>
</organism>
<keyword evidence="3" id="KW-1185">Reference proteome</keyword>
<accession>A0A5C3L146</accession>
<dbReference type="Proteomes" id="UP000307440">
    <property type="component" value="Unassembled WGS sequence"/>
</dbReference>
<evidence type="ECO:0000256" key="1">
    <source>
        <dbReference type="SAM" id="Phobius"/>
    </source>
</evidence>
<dbReference type="AlphaFoldDB" id="A0A5C3L146"/>
<keyword evidence="1" id="KW-0472">Membrane</keyword>
<keyword evidence="1" id="KW-0812">Transmembrane</keyword>
<feature type="transmembrane region" description="Helical" evidence="1">
    <location>
        <begin position="118"/>
        <end position="138"/>
    </location>
</feature>